<sequence length="220" mass="25099">MAKIRIPKQYLEGIEQLRLLSSHDFDLLCSTIQKLPKGVGHKLFIDTIVKELKVDESENIAEAIFSFGGLLVKDNFDSRDTAKDIVSSFSETSELELNEHELDDLEDRIAIVFLNSSNIKLTFEAYDLISASQNVIVKTKIKTDVRLLFDNNSSSTSRNGLIFFNLNLSVQGDNDIRDESFTLDHDDLVKLKDQIEDILIQEESYKLKHKDVINFIDITE</sequence>
<organism evidence="1 2">
    <name type="scientific">Pedobacter gandavensis</name>
    <dbReference type="NCBI Taxonomy" id="2679963"/>
    <lineage>
        <taxon>Bacteria</taxon>
        <taxon>Pseudomonadati</taxon>
        <taxon>Bacteroidota</taxon>
        <taxon>Sphingobacteriia</taxon>
        <taxon>Sphingobacteriales</taxon>
        <taxon>Sphingobacteriaceae</taxon>
        <taxon>Pedobacter</taxon>
    </lineage>
</organism>
<reference evidence="1 2" key="1">
    <citation type="submission" date="2019-11" db="EMBL/GenBank/DDBJ databases">
        <title>Description of Pedobacter sp. LMG 31462T.</title>
        <authorList>
            <person name="Carlier A."/>
            <person name="Qi S."/>
            <person name="Vandamme P."/>
        </authorList>
    </citation>
    <scope>NUCLEOTIDE SEQUENCE [LARGE SCALE GENOMIC DNA]</scope>
    <source>
        <strain evidence="1 2">LMG 31462</strain>
    </source>
</reference>
<keyword evidence="2" id="KW-1185">Reference proteome</keyword>
<accession>A0ABR6EU84</accession>
<protein>
    <submittedName>
        <fullName evidence="1">Uncharacterized protein</fullName>
    </submittedName>
</protein>
<dbReference type="EMBL" id="WNXC01000001">
    <property type="protein sequence ID" value="MBB2148825.1"/>
    <property type="molecule type" value="Genomic_DNA"/>
</dbReference>
<dbReference type="RefSeq" id="WP_182955198.1">
    <property type="nucleotide sequence ID" value="NZ_WNXC01000001.1"/>
</dbReference>
<evidence type="ECO:0000313" key="1">
    <source>
        <dbReference type="EMBL" id="MBB2148825.1"/>
    </source>
</evidence>
<proteinExistence type="predicted"/>
<evidence type="ECO:0000313" key="2">
    <source>
        <dbReference type="Proteomes" id="UP000636110"/>
    </source>
</evidence>
<comment type="caution">
    <text evidence="1">The sequence shown here is derived from an EMBL/GenBank/DDBJ whole genome shotgun (WGS) entry which is preliminary data.</text>
</comment>
<gene>
    <name evidence="1" type="ORF">GM920_07865</name>
</gene>
<dbReference type="Proteomes" id="UP000636110">
    <property type="component" value="Unassembled WGS sequence"/>
</dbReference>
<name>A0ABR6EU84_9SPHI</name>